<dbReference type="InterPro" id="IPR008271">
    <property type="entry name" value="Ser/Thr_kinase_AS"/>
</dbReference>
<evidence type="ECO:0000256" key="5">
    <source>
        <dbReference type="ARBA" id="ARBA00022741"/>
    </source>
</evidence>
<evidence type="ECO:0000256" key="7">
    <source>
        <dbReference type="ARBA" id="ARBA00022840"/>
    </source>
</evidence>
<proteinExistence type="inferred from homology"/>
<accession>A0A6A6UCF1</accession>
<feature type="domain" description="Protein kinase" evidence="11">
    <location>
        <begin position="7"/>
        <end position="290"/>
    </location>
</feature>
<feature type="compositionally biased region" description="Polar residues" evidence="10">
    <location>
        <begin position="436"/>
        <end position="446"/>
    </location>
</feature>
<evidence type="ECO:0000256" key="1">
    <source>
        <dbReference type="ARBA" id="ARBA00010886"/>
    </source>
</evidence>
<dbReference type="Gene3D" id="3.30.200.20">
    <property type="entry name" value="Phosphorylase Kinase, domain 1"/>
    <property type="match status" value="1"/>
</dbReference>
<dbReference type="PROSITE" id="PS00108">
    <property type="entry name" value="PROTEIN_KINASE_ST"/>
    <property type="match status" value="1"/>
</dbReference>
<organism evidence="12 13">
    <name type="scientific">Microthyrium microscopicum</name>
    <dbReference type="NCBI Taxonomy" id="703497"/>
    <lineage>
        <taxon>Eukaryota</taxon>
        <taxon>Fungi</taxon>
        <taxon>Dikarya</taxon>
        <taxon>Ascomycota</taxon>
        <taxon>Pezizomycotina</taxon>
        <taxon>Dothideomycetes</taxon>
        <taxon>Dothideomycetes incertae sedis</taxon>
        <taxon>Microthyriales</taxon>
        <taxon>Microthyriaceae</taxon>
        <taxon>Microthyrium</taxon>
    </lineage>
</organism>
<comment type="catalytic activity">
    <reaction evidence="9">
        <text>L-seryl-[protein] + ATP = O-phospho-L-seryl-[protein] + ADP + H(+)</text>
        <dbReference type="Rhea" id="RHEA:17989"/>
        <dbReference type="Rhea" id="RHEA-COMP:9863"/>
        <dbReference type="Rhea" id="RHEA-COMP:11604"/>
        <dbReference type="ChEBI" id="CHEBI:15378"/>
        <dbReference type="ChEBI" id="CHEBI:29999"/>
        <dbReference type="ChEBI" id="CHEBI:30616"/>
        <dbReference type="ChEBI" id="CHEBI:83421"/>
        <dbReference type="ChEBI" id="CHEBI:456216"/>
        <dbReference type="EC" id="2.7.11.1"/>
    </reaction>
</comment>
<feature type="region of interest" description="Disordered" evidence="10">
    <location>
        <begin position="623"/>
        <end position="679"/>
    </location>
</feature>
<dbReference type="GO" id="GO:0004674">
    <property type="term" value="F:protein serine/threonine kinase activity"/>
    <property type="evidence" value="ECO:0007669"/>
    <property type="project" value="UniProtKB-KW"/>
</dbReference>
<evidence type="ECO:0000256" key="4">
    <source>
        <dbReference type="ARBA" id="ARBA00022679"/>
    </source>
</evidence>
<evidence type="ECO:0000313" key="13">
    <source>
        <dbReference type="Proteomes" id="UP000799302"/>
    </source>
</evidence>
<dbReference type="PANTHER" id="PTHR44899:SF3">
    <property type="entry name" value="SERINE_THREONINE-PROTEIN KINASE NEK1"/>
    <property type="match status" value="1"/>
</dbReference>
<feature type="compositionally biased region" description="Polar residues" evidence="10">
    <location>
        <begin position="381"/>
        <end position="396"/>
    </location>
</feature>
<dbReference type="PANTHER" id="PTHR44899">
    <property type="entry name" value="CAMK FAMILY PROTEIN KINASE"/>
    <property type="match status" value="1"/>
</dbReference>
<evidence type="ECO:0000256" key="9">
    <source>
        <dbReference type="ARBA" id="ARBA00048679"/>
    </source>
</evidence>
<dbReference type="EMBL" id="MU004235">
    <property type="protein sequence ID" value="KAF2669271.1"/>
    <property type="molecule type" value="Genomic_DNA"/>
</dbReference>
<protein>
    <recommendedName>
        <fullName evidence="2">non-specific serine/threonine protein kinase</fullName>
        <ecNumber evidence="2">2.7.11.1</ecNumber>
    </recommendedName>
</protein>
<evidence type="ECO:0000313" key="12">
    <source>
        <dbReference type="EMBL" id="KAF2669271.1"/>
    </source>
</evidence>
<dbReference type="EC" id="2.7.11.1" evidence="2"/>
<dbReference type="SUPFAM" id="SSF56112">
    <property type="entry name" value="Protein kinase-like (PK-like)"/>
    <property type="match status" value="1"/>
</dbReference>
<evidence type="ECO:0000256" key="8">
    <source>
        <dbReference type="ARBA" id="ARBA00047899"/>
    </source>
</evidence>
<sequence length="752" mass="83104">MADSDKYEVLGKIGQGSFGVISKVKRKSDGLILCRKEISYLKMSQKEKEQLQSELSILKELRHPNIVQYYEREHLKATQDLHMYMEYCGNGDLGQVIKDYKRRGEHAPEQFVWSIFAQIVTALFRCHNGIDAPEVGDDWFGLSKKRVAPPKGQTLVIIHRDLKPENVFLDHNNNVKLGDFGLSKIIKSHDFASTYVGTPYYMSPELAGSERYTSASDIWSLGCIIYELCSLEVPFNARSHIELFQKIRLGKFRAIPPVYSQELQKVITSCLQVNPNQRPTAAHLLNLPIVSVVRKQQEAVILHKDLQKKAQEVELHRQQVSLEVNTKLRREWEVKARLEIDRQVALAKAEFQGQFDAAVASKAEELCKARMKDISSRRSSVHSNLSGKTAVGLTSTQEEDTDCTQSTIRDEVPSGQPSYMMSADLGPGLSRLSLESDPSTQSSQESKTGRRRSTRTPFTRAHTIANQPTIQSFDMIDVFSPQDVHMASPSPMSIDNLNLSPGRGHTRQTNSNIFATVQDPAKRWQSTNISDSDDTIAYSDLSADEPDTDLSMISPSRAHTKRKMQGAGVPVAGPVARKARPSLARERTAPANMKRLTSAPSLFPLNPSVPAAQPVLKPRPASAVPVVATSPTRKTAANTDSPTRRATRIPESGNSPRKAATANTGFRSKKGSASDEVSVGGAGLMKTALRNQMGGVHGRTLVELAQARAGGIDRTLEASKFTSPTKQCPVWDPETDEMPSPFLVRGRGTRAR</sequence>
<dbReference type="Pfam" id="PF00069">
    <property type="entry name" value="Pkinase"/>
    <property type="match status" value="2"/>
</dbReference>
<dbReference type="PROSITE" id="PS50011">
    <property type="entry name" value="PROTEIN_KINASE_DOM"/>
    <property type="match status" value="1"/>
</dbReference>
<dbReference type="InterPro" id="IPR000719">
    <property type="entry name" value="Prot_kinase_dom"/>
</dbReference>
<reference evidence="12" key="1">
    <citation type="journal article" date="2020" name="Stud. Mycol.">
        <title>101 Dothideomycetes genomes: a test case for predicting lifestyles and emergence of pathogens.</title>
        <authorList>
            <person name="Haridas S."/>
            <person name="Albert R."/>
            <person name="Binder M."/>
            <person name="Bloem J."/>
            <person name="Labutti K."/>
            <person name="Salamov A."/>
            <person name="Andreopoulos B."/>
            <person name="Baker S."/>
            <person name="Barry K."/>
            <person name="Bills G."/>
            <person name="Bluhm B."/>
            <person name="Cannon C."/>
            <person name="Castanera R."/>
            <person name="Culley D."/>
            <person name="Daum C."/>
            <person name="Ezra D."/>
            <person name="Gonzalez J."/>
            <person name="Henrissat B."/>
            <person name="Kuo A."/>
            <person name="Liang C."/>
            <person name="Lipzen A."/>
            <person name="Lutzoni F."/>
            <person name="Magnuson J."/>
            <person name="Mondo S."/>
            <person name="Nolan M."/>
            <person name="Ohm R."/>
            <person name="Pangilinan J."/>
            <person name="Park H.-J."/>
            <person name="Ramirez L."/>
            <person name="Alfaro M."/>
            <person name="Sun H."/>
            <person name="Tritt A."/>
            <person name="Yoshinaga Y."/>
            <person name="Zwiers L.-H."/>
            <person name="Turgeon B."/>
            <person name="Goodwin S."/>
            <person name="Spatafora J."/>
            <person name="Crous P."/>
            <person name="Grigoriev I."/>
        </authorList>
    </citation>
    <scope>NUCLEOTIDE SEQUENCE</scope>
    <source>
        <strain evidence="12">CBS 115976</strain>
    </source>
</reference>
<keyword evidence="7" id="KW-0067">ATP-binding</keyword>
<comment type="catalytic activity">
    <reaction evidence="8">
        <text>L-threonyl-[protein] + ATP = O-phospho-L-threonyl-[protein] + ADP + H(+)</text>
        <dbReference type="Rhea" id="RHEA:46608"/>
        <dbReference type="Rhea" id="RHEA-COMP:11060"/>
        <dbReference type="Rhea" id="RHEA-COMP:11605"/>
        <dbReference type="ChEBI" id="CHEBI:15378"/>
        <dbReference type="ChEBI" id="CHEBI:30013"/>
        <dbReference type="ChEBI" id="CHEBI:30616"/>
        <dbReference type="ChEBI" id="CHEBI:61977"/>
        <dbReference type="ChEBI" id="CHEBI:456216"/>
        <dbReference type="EC" id="2.7.11.1"/>
    </reaction>
</comment>
<evidence type="ECO:0000256" key="2">
    <source>
        <dbReference type="ARBA" id="ARBA00012513"/>
    </source>
</evidence>
<dbReference type="OrthoDB" id="10250725at2759"/>
<evidence type="ECO:0000259" key="11">
    <source>
        <dbReference type="PROSITE" id="PS50011"/>
    </source>
</evidence>
<keyword evidence="4" id="KW-0808">Transferase</keyword>
<dbReference type="AlphaFoldDB" id="A0A6A6UCF1"/>
<dbReference type="InterPro" id="IPR011009">
    <property type="entry name" value="Kinase-like_dom_sf"/>
</dbReference>
<keyword evidence="5" id="KW-0547">Nucleotide-binding</keyword>
<name>A0A6A6UCF1_9PEZI</name>
<dbReference type="FunFam" id="3.30.200.20:FF:000097">
    <property type="entry name" value="Probable serine/threonine-protein kinase nek1"/>
    <property type="match status" value="1"/>
</dbReference>
<evidence type="ECO:0000256" key="3">
    <source>
        <dbReference type="ARBA" id="ARBA00022527"/>
    </source>
</evidence>
<dbReference type="Proteomes" id="UP000799302">
    <property type="component" value="Unassembled WGS sequence"/>
</dbReference>
<feature type="region of interest" description="Disordered" evidence="10">
    <location>
        <begin position="720"/>
        <end position="752"/>
    </location>
</feature>
<feature type="compositionally biased region" description="Polar residues" evidence="10">
    <location>
        <begin position="629"/>
        <end position="641"/>
    </location>
</feature>
<evidence type="ECO:0000256" key="6">
    <source>
        <dbReference type="ARBA" id="ARBA00022777"/>
    </source>
</evidence>
<keyword evidence="3" id="KW-0723">Serine/threonine-protein kinase</keyword>
<gene>
    <name evidence="12" type="ORF">BT63DRAFT_455248</name>
</gene>
<dbReference type="InterPro" id="IPR051131">
    <property type="entry name" value="NEK_Ser/Thr_kinase_NIMA"/>
</dbReference>
<dbReference type="Gene3D" id="1.10.510.10">
    <property type="entry name" value="Transferase(Phosphotransferase) domain 1"/>
    <property type="match status" value="1"/>
</dbReference>
<dbReference type="GO" id="GO:0005524">
    <property type="term" value="F:ATP binding"/>
    <property type="evidence" value="ECO:0007669"/>
    <property type="project" value="UniProtKB-KW"/>
</dbReference>
<comment type="similarity">
    <text evidence="1">Belongs to the protein kinase superfamily. NEK Ser/Thr protein kinase family. NIMA subfamily.</text>
</comment>
<feature type="region of interest" description="Disordered" evidence="10">
    <location>
        <begin position="373"/>
        <end position="460"/>
    </location>
</feature>
<keyword evidence="6 12" id="KW-0418">Kinase</keyword>
<dbReference type="SMART" id="SM00220">
    <property type="entry name" value="S_TKc"/>
    <property type="match status" value="1"/>
</dbReference>
<dbReference type="CDD" id="cd08217">
    <property type="entry name" value="STKc_Nek2"/>
    <property type="match status" value="1"/>
</dbReference>
<keyword evidence="13" id="KW-1185">Reference proteome</keyword>
<evidence type="ECO:0000256" key="10">
    <source>
        <dbReference type="SAM" id="MobiDB-lite"/>
    </source>
</evidence>